<dbReference type="Proteomes" id="UP001600894">
    <property type="component" value="Unassembled WGS sequence"/>
</dbReference>
<reference evidence="1 2" key="1">
    <citation type="submission" date="2024-04" db="EMBL/GenBank/DDBJ databases">
        <title>Defined microbial consortia suppress multidrug-resistant proinflammatory Enterobacteriaceae via ecological control.</title>
        <authorList>
            <person name="Furuichi M."/>
            <person name="Kawaguchi T."/>
            <person name="Pust M."/>
            <person name="Yasuma K."/>
            <person name="Plichta D."/>
            <person name="Hasegawa N."/>
            <person name="Ohya T."/>
            <person name="Bhattarai S."/>
            <person name="Sasajima S."/>
            <person name="Aoto Y."/>
            <person name="Tuganbaev T."/>
            <person name="Yaginuma M."/>
            <person name="Ueda M."/>
            <person name="Okahashi N."/>
            <person name="Amafuji K."/>
            <person name="Kiridooshi Y."/>
            <person name="Sugita K."/>
            <person name="Strazar M."/>
            <person name="Skelly A."/>
            <person name="Suda W."/>
            <person name="Hattori M."/>
            <person name="Nakamoto N."/>
            <person name="Caballero S."/>
            <person name="Norman J."/>
            <person name="Olle B."/>
            <person name="Tanoue T."/>
            <person name="Arita M."/>
            <person name="Bucci V."/>
            <person name="Atarashi K."/>
            <person name="Xavier R."/>
            <person name="Honda K."/>
        </authorList>
    </citation>
    <scope>NUCLEOTIDE SEQUENCE [LARGE SCALE GENOMIC DNA]</scope>
    <source>
        <strain evidence="2">f13</strain>
    </source>
</reference>
<evidence type="ECO:0000313" key="2">
    <source>
        <dbReference type="Proteomes" id="UP001600894"/>
    </source>
</evidence>
<name>A0ABQ0AVE7_9FIRM</name>
<organism evidence="1 2">
    <name type="scientific">Enterocloster alcoholdehydrogenati</name>
    <dbReference type="NCBI Taxonomy" id="2547410"/>
    <lineage>
        <taxon>Bacteria</taxon>
        <taxon>Bacillati</taxon>
        <taxon>Bacillota</taxon>
        <taxon>Clostridia</taxon>
        <taxon>Lachnospirales</taxon>
        <taxon>Lachnospiraceae</taxon>
        <taxon>Enterocloster</taxon>
    </lineage>
</organism>
<dbReference type="SUPFAM" id="SSF48452">
    <property type="entry name" value="TPR-like"/>
    <property type="match status" value="1"/>
</dbReference>
<comment type="caution">
    <text evidence="1">The sequence shown here is derived from an EMBL/GenBank/DDBJ whole genome shotgun (WGS) entry which is preliminary data.</text>
</comment>
<evidence type="ECO:0008006" key="3">
    <source>
        <dbReference type="Google" id="ProtNLM"/>
    </source>
</evidence>
<dbReference type="Gene3D" id="1.25.40.10">
    <property type="entry name" value="Tetratricopeptide repeat domain"/>
    <property type="match status" value="2"/>
</dbReference>
<dbReference type="EMBL" id="BAABXL010000001">
    <property type="protein sequence ID" value="GAA6267999.1"/>
    <property type="molecule type" value="Genomic_DNA"/>
</dbReference>
<proteinExistence type="predicted"/>
<gene>
    <name evidence="1" type="ORF">F130042H8_10590</name>
</gene>
<sequence>MRKILVWILCLAVMAGIAFGVSRVAGSFHISRKKQLREEGIEKLQAGDPSGALTSFEEALAAAGADDKKFNIDVLSYRAEAEMLLDDFEAADHSWDLIMEQGGNAISGRYMKSFCQSRLGNKDQAVALYREALGMETGGKKSPGYEEALIEAGAACMEAADYDGAKALYEEALKDGGDNKRFESRVYSQMGLCQMAEEDYEGAADSFAQGYDRLITSYNAGTGASLEQAAQAITQENAADWQLLKELAFHQAAVCEYEQDYEGAKSRFETYLQVFGDDEAVQHEIDFLKTRMR</sequence>
<accession>A0ABQ0AVE7</accession>
<evidence type="ECO:0000313" key="1">
    <source>
        <dbReference type="EMBL" id="GAA6267999.1"/>
    </source>
</evidence>
<dbReference type="RefSeq" id="WP_178301963.1">
    <property type="nucleotide sequence ID" value="NZ_BAABXL010000001.1"/>
</dbReference>
<protein>
    <recommendedName>
        <fullName evidence="3">Tetratricopeptide repeat protein</fullName>
    </recommendedName>
</protein>
<dbReference type="InterPro" id="IPR011990">
    <property type="entry name" value="TPR-like_helical_dom_sf"/>
</dbReference>
<keyword evidence="2" id="KW-1185">Reference proteome</keyword>